<sequence>MNQIIGNPGSQDKSKDSLIDNPISNKCYLNVSQEGSEGQKNTINSVRNTFYKHKLQGNLKINQKKQIGGYRSNSNPQGKQVDHIVNSKNALEKQRVIDSNYLKKKMQMRLKKIEFLGQSGQLSDEIQQNQVNQNVNSNLNIMNQTQIMEMLNQNQKQENYNFRQNQILWQSQQQQDDKINSYQDIMIYVNGDENNYNNNKFSKSPFSQYFLENKKLNSDQVNFKNNQRSQQNLKTVQ</sequence>
<gene>
    <name evidence="1" type="ORF">PPERSA_03201</name>
</gene>
<protein>
    <submittedName>
        <fullName evidence="1">Uncharacterized protein</fullName>
    </submittedName>
</protein>
<keyword evidence="2" id="KW-1185">Reference proteome</keyword>
<dbReference type="InParanoid" id="A0A0V0QE35"/>
<dbReference type="EMBL" id="LDAU01000189">
    <property type="protein sequence ID" value="KRX00468.1"/>
    <property type="molecule type" value="Genomic_DNA"/>
</dbReference>
<proteinExistence type="predicted"/>
<comment type="caution">
    <text evidence="1">The sequence shown here is derived from an EMBL/GenBank/DDBJ whole genome shotgun (WGS) entry which is preliminary data.</text>
</comment>
<evidence type="ECO:0000313" key="1">
    <source>
        <dbReference type="EMBL" id="KRX00468.1"/>
    </source>
</evidence>
<accession>A0A0V0QE35</accession>
<name>A0A0V0QE35_PSEPJ</name>
<dbReference type="AlphaFoldDB" id="A0A0V0QE35"/>
<evidence type="ECO:0000313" key="2">
    <source>
        <dbReference type="Proteomes" id="UP000054937"/>
    </source>
</evidence>
<dbReference type="Proteomes" id="UP000054937">
    <property type="component" value="Unassembled WGS sequence"/>
</dbReference>
<reference evidence="1 2" key="1">
    <citation type="journal article" date="2015" name="Sci. Rep.">
        <title>Genome of the facultative scuticociliatosis pathogen Pseudocohnilembus persalinus provides insight into its virulence through horizontal gene transfer.</title>
        <authorList>
            <person name="Xiong J."/>
            <person name="Wang G."/>
            <person name="Cheng J."/>
            <person name="Tian M."/>
            <person name="Pan X."/>
            <person name="Warren A."/>
            <person name="Jiang C."/>
            <person name="Yuan D."/>
            <person name="Miao W."/>
        </authorList>
    </citation>
    <scope>NUCLEOTIDE SEQUENCE [LARGE SCALE GENOMIC DNA]</scope>
    <source>
        <strain evidence="1">36N120E</strain>
    </source>
</reference>
<organism evidence="1 2">
    <name type="scientific">Pseudocohnilembus persalinus</name>
    <name type="common">Ciliate</name>
    <dbReference type="NCBI Taxonomy" id="266149"/>
    <lineage>
        <taxon>Eukaryota</taxon>
        <taxon>Sar</taxon>
        <taxon>Alveolata</taxon>
        <taxon>Ciliophora</taxon>
        <taxon>Intramacronucleata</taxon>
        <taxon>Oligohymenophorea</taxon>
        <taxon>Scuticociliatia</taxon>
        <taxon>Philasterida</taxon>
        <taxon>Pseudocohnilembidae</taxon>
        <taxon>Pseudocohnilembus</taxon>
    </lineage>
</organism>